<dbReference type="GO" id="GO:0005634">
    <property type="term" value="C:nucleus"/>
    <property type="evidence" value="ECO:0007669"/>
    <property type="project" value="UniProtKB-SubCell"/>
</dbReference>
<feature type="compositionally biased region" description="Basic and acidic residues" evidence="7">
    <location>
        <begin position="1"/>
        <end position="17"/>
    </location>
</feature>
<protein>
    <submittedName>
        <fullName evidence="10">MYB family transcription factor</fullName>
    </submittedName>
</protein>
<accession>A0A896W457</accession>
<comment type="subcellular location">
    <subcellularLocation>
        <location evidence="1">Nucleus</location>
    </subcellularLocation>
</comment>
<dbReference type="CDD" id="cd00167">
    <property type="entry name" value="SANT"/>
    <property type="match status" value="2"/>
</dbReference>
<dbReference type="InterPro" id="IPR001005">
    <property type="entry name" value="SANT/Myb"/>
</dbReference>
<name>A0A896W457_MELAB</name>
<evidence type="ECO:0000313" key="10">
    <source>
        <dbReference type="EMBL" id="QSD99697.1"/>
    </source>
</evidence>
<gene>
    <name evidence="10" type="primary">EVM0014473.1</name>
</gene>
<dbReference type="Pfam" id="PF00249">
    <property type="entry name" value="Myb_DNA-binding"/>
    <property type="match status" value="1"/>
</dbReference>
<dbReference type="PROSITE" id="PS51294">
    <property type="entry name" value="HTH_MYB"/>
    <property type="match status" value="1"/>
</dbReference>
<evidence type="ECO:0000256" key="1">
    <source>
        <dbReference type="ARBA" id="ARBA00004123"/>
    </source>
</evidence>
<organism evidence="10">
    <name type="scientific">Melilotus albus</name>
    <name type="common">White sweet clover</name>
    <name type="synonym">Melilotus officinalis subsp. albus</name>
    <dbReference type="NCBI Taxonomy" id="47082"/>
    <lineage>
        <taxon>Eukaryota</taxon>
        <taxon>Viridiplantae</taxon>
        <taxon>Streptophyta</taxon>
        <taxon>Embryophyta</taxon>
        <taxon>Tracheophyta</taxon>
        <taxon>Spermatophyta</taxon>
        <taxon>Magnoliopsida</taxon>
        <taxon>eudicotyledons</taxon>
        <taxon>Gunneridae</taxon>
        <taxon>Pentapetalae</taxon>
        <taxon>rosids</taxon>
        <taxon>fabids</taxon>
        <taxon>Fabales</taxon>
        <taxon>Fabaceae</taxon>
        <taxon>Papilionoideae</taxon>
        <taxon>50 kb inversion clade</taxon>
        <taxon>NPAAA clade</taxon>
        <taxon>Hologalegina</taxon>
        <taxon>IRL clade</taxon>
        <taxon>Trifolieae</taxon>
        <taxon>Melilotus</taxon>
    </lineage>
</organism>
<dbReference type="SMART" id="SM00717">
    <property type="entry name" value="SANT"/>
    <property type="match status" value="2"/>
</dbReference>
<dbReference type="SUPFAM" id="SSF46689">
    <property type="entry name" value="Homeodomain-like"/>
    <property type="match status" value="1"/>
</dbReference>
<keyword evidence="2" id="KW-0677">Repeat</keyword>
<keyword evidence="4" id="KW-0238">DNA-binding</keyword>
<keyword evidence="5" id="KW-0804">Transcription</keyword>
<dbReference type="PANTHER" id="PTHR47995:SF18">
    <property type="entry name" value="TRANSCRIPTION FACTOR MYB65"/>
    <property type="match status" value="1"/>
</dbReference>
<sequence length="583" mass="65343">MSLFSKQEKGNDGDTNRLKKGPWSSDEDEKLRKIGLPRCGKSCRLRWLNHLHPNLKKGSITEEEEQKIIELHARIGPRWAKIAQELPGRSDNEIKNFWNIRKEKYLRKGLPLYDQMKKPHDGELNDNGESSVSNQELVDGVKFKRDIFSGNHPSISNELNGNNFEQLSNSYHVSIMQPLNVSNMLCNNVASTSISNNTSPSLTNRGETSFMTAATESDLSQFQGGNSKWSEIDQELSGRTNNEIKKRVRDGLSLYDQIINLDADEFNDNGESSLSKQEQVDVSQVDKSDLHGVKFQKDNFSRKYPTIPHEINGNNFKKLANSLHISTMQPSNVSNMQCNNVVSTSISNNTSTTLINGGGSSFMSEAMESNLPPKPKCLGFQSLESPKLVSNMLYNNVANTSISNHTSPTSINRAEIPFMTMAMESDLPPFPECLDFQSPKFINVSSMLYNNVANTSPIIDMDQTSFMCTTTESNLPPFPEFLDFQSLDSPMIQNDPLLPLQPPEEIPHESFEPDFPCNGGLLESMFFTTKISEDSDASHMHSNETRSADENGKKPISLEKDESNHEDLIDSMYGLGWLDDVSQ</sequence>
<dbReference type="PANTHER" id="PTHR47995">
    <property type="entry name" value="TRANSCRIPTION FACTOR MYB33-RELATED"/>
    <property type="match status" value="1"/>
</dbReference>
<feature type="domain" description="HTH myb-type" evidence="9">
    <location>
        <begin position="52"/>
        <end position="110"/>
    </location>
</feature>
<dbReference type="EMBL" id="MW302543">
    <property type="protein sequence ID" value="QSD99697.1"/>
    <property type="molecule type" value="Genomic_DNA"/>
</dbReference>
<feature type="region of interest" description="Disordered" evidence="7">
    <location>
        <begin position="534"/>
        <end position="567"/>
    </location>
</feature>
<reference evidence="10" key="1">
    <citation type="journal article" name="Plants (Basel)">
        <title>NAC and MYB Families and Lignin Biosynthesis-Related Members Identification and Expression Analysis in Melilotus albus.</title>
        <authorList>
            <person name="Chen L."/>
            <person name="Wu F."/>
            <person name="Zhang J."/>
        </authorList>
    </citation>
    <scope>NUCLEOTIDE SEQUENCE</scope>
</reference>
<dbReference type="GO" id="GO:0003677">
    <property type="term" value="F:DNA binding"/>
    <property type="evidence" value="ECO:0007669"/>
    <property type="project" value="UniProtKB-KW"/>
</dbReference>
<evidence type="ECO:0000256" key="7">
    <source>
        <dbReference type="SAM" id="MobiDB-lite"/>
    </source>
</evidence>
<proteinExistence type="predicted"/>
<keyword evidence="3" id="KW-0805">Transcription regulation</keyword>
<evidence type="ECO:0000259" key="8">
    <source>
        <dbReference type="PROSITE" id="PS50090"/>
    </source>
</evidence>
<dbReference type="AlphaFoldDB" id="A0A896W457"/>
<keyword evidence="6" id="KW-0539">Nucleus</keyword>
<evidence type="ECO:0000256" key="5">
    <source>
        <dbReference type="ARBA" id="ARBA00023163"/>
    </source>
</evidence>
<evidence type="ECO:0000256" key="6">
    <source>
        <dbReference type="ARBA" id="ARBA00023242"/>
    </source>
</evidence>
<dbReference type="InterPro" id="IPR017930">
    <property type="entry name" value="Myb_dom"/>
</dbReference>
<evidence type="ECO:0000256" key="4">
    <source>
        <dbReference type="ARBA" id="ARBA00023125"/>
    </source>
</evidence>
<evidence type="ECO:0000256" key="2">
    <source>
        <dbReference type="ARBA" id="ARBA00022737"/>
    </source>
</evidence>
<evidence type="ECO:0000259" key="9">
    <source>
        <dbReference type="PROSITE" id="PS51294"/>
    </source>
</evidence>
<feature type="region of interest" description="Disordered" evidence="7">
    <location>
        <begin position="1"/>
        <end position="30"/>
    </location>
</feature>
<dbReference type="Gene3D" id="1.10.10.60">
    <property type="entry name" value="Homeodomain-like"/>
    <property type="match status" value="1"/>
</dbReference>
<dbReference type="InterPro" id="IPR009057">
    <property type="entry name" value="Homeodomain-like_sf"/>
</dbReference>
<feature type="domain" description="Myb-like" evidence="8">
    <location>
        <begin position="52"/>
        <end position="99"/>
    </location>
</feature>
<evidence type="ECO:0000256" key="3">
    <source>
        <dbReference type="ARBA" id="ARBA00023015"/>
    </source>
</evidence>
<dbReference type="PROSITE" id="PS50090">
    <property type="entry name" value="MYB_LIKE"/>
    <property type="match status" value="1"/>
</dbReference>